<proteinExistence type="inferred from homology"/>
<evidence type="ECO:0000256" key="3">
    <source>
        <dbReference type="SAM" id="MobiDB-lite"/>
    </source>
</evidence>
<dbReference type="EMBL" id="VCEB01000018">
    <property type="protein sequence ID" value="KAB0368286.1"/>
    <property type="molecule type" value="Genomic_DNA"/>
</dbReference>
<feature type="non-terminal residue" evidence="4">
    <location>
        <position position="1"/>
    </location>
</feature>
<evidence type="ECO:0000256" key="2">
    <source>
        <dbReference type="RuleBase" id="RU003876"/>
    </source>
</evidence>
<protein>
    <submittedName>
        <fullName evidence="4">Uncharacterized protein</fullName>
    </submittedName>
</protein>
<reference evidence="4 5" key="1">
    <citation type="submission" date="2019-06" db="EMBL/GenBank/DDBJ databases">
        <title>Discovery of a novel chromosome fission-fusion reversal in muntjac.</title>
        <authorList>
            <person name="Mudd A.B."/>
            <person name="Bredeson J.V."/>
            <person name="Baum R."/>
            <person name="Hockemeyer D."/>
            <person name="Rokhsar D.S."/>
        </authorList>
    </citation>
    <scope>NUCLEOTIDE SEQUENCE [LARGE SCALE GENOMIC DNA]</scope>
    <source>
        <strain evidence="4">UCam_UCB_Mr</strain>
        <tissue evidence="4">Fibroblast cell line</tissue>
    </source>
</reference>
<keyword evidence="5" id="KW-1185">Reference proteome</keyword>
<feature type="compositionally biased region" description="Acidic residues" evidence="3">
    <location>
        <begin position="129"/>
        <end position="141"/>
    </location>
</feature>
<dbReference type="GO" id="GO:0005634">
    <property type="term" value="C:nucleus"/>
    <property type="evidence" value="ECO:0007669"/>
    <property type="project" value="InterPro"/>
</dbReference>
<dbReference type="GO" id="GO:0006334">
    <property type="term" value="P:nucleosome assembly"/>
    <property type="evidence" value="ECO:0007669"/>
    <property type="project" value="InterPro"/>
</dbReference>
<comment type="similarity">
    <text evidence="1 2">Belongs to the nucleosome assembly protein (NAP) family.</text>
</comment>
<evidence type="ECO:0000313" key="5">
    <source>
        <dbReference type="Proteomes" id="UP000326062"/>
    </source>
</evidence>
<dbReference type="SUPFAM" id="SSF143113">
    <property type="entry name" value="NAP-like"/>
    <property type="match status" value="1"/>
</dbReference>
<dbReference type="Gene3D" id="3.30.1120.90">
    <property type="entry name" value="Nucleosome assembly protein"/>
    <property type="match status" value="1"/>
</dbReference>
<feature type="region of interest" description="Disordered" evidence="3">
    <location>
        <begin position="124"/>
        <end position="155"/>
    </location>
</feature>
<dbReference type="AlphaFoldDB" id="A0A5N3X570"/>
<dbReference type="PANTHER" id="PTHR11875">
    <property type="entry name" value="TESTIS-SPECIFIC Y-ENCODED PROTEIN"/>
    <property type="match status" value="1"/>
</dbReference>
<organism evidence="4 5">
    <name type="scientific">Muntiacus reevesi</name>
    <name type="common">Reeves' muntjac</name>
    <name type="synonym">Cervus reevesi</name>
    <dbReference type="NCBI Taxonomy" id="9886"/>
    <lineage>
        <taxon>Eukaryota</taxon>
        <taxon>Metazoa</taxon>
        <taxon>Chordata</taxon>
        <taxon>Craniata</taxon>
        <taxon>Vertebrata</taxon>
        <taxon>Euteleostomi</taxon>
        <taxon>Mammalia</taxon>
        <taxon>Eutheria</taxon>
        <taxon>Laurasiatheria</taxon>
        <taxon>Artiodactyla</taxon>
        <taxon>Ruminantia</taxon>
        <taxon>Pecora</taxon>
        <taxon>Cervidae</taxon>
        <taxon>Muntiacinae</taxon>
        <taxon>Muntiacus</taxon>
    </lineage>
</organism>
<accession>A0A5N3X570</accession>
<evidence type="ECO:0000313" key="4">
    <source>
        <dbReference type="EMBL" id="KAB0368286.1"/>
    </source>
</evidence>
<comment type="caution">
    <text evidence="4">The sequence shown here is derived from an EMBL/GenBank/DDBJ whole genome shotgun (WGS) entry which is preliminary data.</text>
</comment>
<dbReference type="InterPro" id="IPR037231">
    <property type="entry name" value="NAP-like_sf"/>
</dbReference>
<name>A0A5N3X570_MUNRE</name>
<sequence>EECEWKPYEEDEILEGLTVKVKIEDEKKDKEKEDLKGIPEFWLTENDKPTLKHLQGTQVKFLGTGQPMYFVFRFHFEPNEYFTSEVLTKTHNMRSEPDDSDPLSFDGPEIMGYTRCYVDWKRLDKDEERGEEGDEENDPDYDSEKDQNPAKGKQL</sequence>
<dbReference type="Proteomes" id="UP000326062">
    <property type="component" value="Chromosome 16"/>
</dbReference>
<dbReference type="Pfam" id="PF00956">
    <property type="entry name" value="NAP"/>
    <property type="match status" value="1"/>
</dbReference>
<evidence type="ECO:0000256" key="1">
    <source>
        <dbReference type="ARBA" id="ARBA00009947"/>
    </source>
</evidence>
<dbReference type="InterPro" id="IPR002164">
    <property type="entry name" value="NAP_family"/>
</dbReference>
<gene>
    <name evidence="4" type="ORF">FD755_020052</name>
</gene>